<evidence type="ECO:0000313" key="2">
    <source>
        <dbReference type="Proteomes" id="UP001204151"/>
    </source>
</evidence>
<proteinExistence type="predicted"/>
<organism evidence="1 2">
    <name type="scientific">Massilia pinisoli</name>
    <dbReference type="NCBI Taxonomy" id="1772194"/>
    <lineage>
        <taxon>Bacteria</taxon>
        <taxon>Pseudomonadati</taxon>
        <taxon>Pseudomonadota</taxon>
        <taxon>Betaproteobacteria</taxon>
        <taxon>Burkholderiales</taxon>
        <taxon>Oxalobacteraceae</taxon>
        <taxon>Telluria group</taxon>
        <taxon>Massilia</taxon>
    </lineage>
</organism>
<dbReference type="RefSeq" id="WP_258817197.1">
    <property type="nucleotide sequence ID" value="NZ_JANUGW010000008.1"/>
</dbReference>
<comment type="caution">
    <text evidence="1">The sequence shown here is derived from an EMBL/GenBank/DDBJ whole genome shotgun (WGS) entry which is preliminary data.</text>
</comment>
<sequence>MQRYHITLGAGTTAGGRVTSASSLSSIDGARMALEGDKVRCPACHSDGVIVCAGPRLPDAWEGRRYALHDDLCACKCVPAPRLVATQALTCQHVESP</sequence>
<dbReference type="InterPro" id="IPR008727">
    <property type="entry name" value="PAAR_motif"/>
</dbReference>
<dbReference type="Pfam" id="PF05488">
    <property type="entry name" value="PAAR_motif"/>
    <property type="match status" value="1"/>
</dbReference>
<dbReference type="Proteomes" id="UP001204151">
    <property type="component" value="Unassembled WGS sequence"/>
</dbReference>
<gene>
    <name evidence="1" type="ORF">NX784_13565</name>
</gene>
<dbReference type="EMBL" id="JANUGW010000008">
    <property type="protein sequence ID" value="MCS0582624.1"/>
    <property type="molecule type" value="Genomic_DNA"/>
</dbReference>
<accession>A0ABT1ZRV0</accession>
<dbReference type="CDD" id="cd14744">
    <property type="entry name" value="PAAR_CT_2"/>
    <property type="match status" value="1"/>
</dbReference>
<protein>
    <submittedName>
        <fullName evidence="1">PAAR domain-containing protein</fullName>
    </submittedName>
</protein>
<evidence type="ECO:0000313" key="1">
    <source>
        <dbReference type="EMBL" id="MCS0582624.1"/>
    </source>
</evidence>
<reference evidence="1 2" key="1">
    <citation type="submission" date="2022-08" db="EMBL/GenBank/DDBJ databases">
        <title>Reclassification of Massilia species as members of the genera Telluria, Duganella, Pseudoduganella, Mokoshia gen. nov. and Zemynaea gen. nov. using orthogonal and non-orthogonal genome-based approaches.</title>
        <authorList>
            <person name="Bowman J.P."/>
        </authorList>
    </citation>
    <scope>NUCLEOTIDE SEQUENCE [LARGE SCALE GENOMIC DNA]</scope>
    <source>
        <strain evidence="1 2">JCM 31316</strain>
    </source>
</reference>
<keyword evidence="2" id="KW-1185">Reference proteome</keyword>
<name>A0ABT1ZRV0_9BURK</name>